<evidence type="ECO:0000313" key="1">
    <source>
        <dbReference type="EMBL" id="OIR07518.1"/>
    </source>
</evidence>
<accession>A0A1J5T5W0</accession>
<gene>
    <name evidence="1" type="ORF">GALL_101790</name>
</gene>
<reference evidence="1" key="1">
    <citation type="submission" date="2016-10" db="EMBL/GenBank/DDBJ databases">
        <title>Sequence of Gallionella enrichment culture.</title>
        <authorList>
            <person name="Poehlein A."/>
            <person name="Muehling M."/>
            <person name="Daniel R."/>
        </authorList>
    </citation>
    <scope>NUCLEOTIDE SEQUENCE</scope>
</reference>
<protein>
    <submittedName>
        <fullName evidence="1">Uncharacterized protein</fullName>
    </submittedName>
</protein>
<sequence length="161" mass="18599">MKSATSKELKQELMAASPKKLLELCLRLARFKKENKELLTYLLFEAHDEASYIQSVKTDMDEQFAQLSQINLYLTKKSLRKIVRSANKYIRYTGSKLVETELLLHFCKNIQVAKIPVHKSTALTNLYNQQIKKINAAIVLLHEDLQHDYEKELEVISGSSK</sequence>
<name>A0A1J5T5W0_9ZZZZ</name>
<dbReference type="AlphaFoldDB" id="A0A1J5T5W0"/>
<proteinExistence type="predicted"/>
<dbReference type="EMBL" id="MLJW01000036">
    <property type="protein sequence ID" value="OIR07518.1"/>
    <property type="molecule type" value="Genomic_DNA"/>
</dbReference>
<comment type="caution">
    <text evidence="1">The sequence shown here is derived from an EMBL/GenBank/DDBJ whole genome shotgun (WGS) entry which is preliminary data.</text>
</comment>
<organism evidence="1">
    <name type="scientific">mine drainage metagenome</name>
    <dbReference type="NCBI Taxonomy" id="410659"/>
    <lineage>
        <taxon>unclassified sequences</taxon>
        <taxon>metagenomes</taxon>
        <taxon>ecological metagenomes</taxon>
    </lineage>
</organism>